<keyword evidence="2" id="KW-1185">Reference proteome</keyword>
<dbReference type="Proteomes" id="UP000538666">
    <property type="component" value="Unassembled WGS sequence"/>
</dbReference>
<accession>A0A841K2F1</accession>
<dbReference type="AlphaFoldDB" id="A0A841K2F1"/>
<evidence type="ECO:0000313" key="2">
    <source>
        <dbReference type="Proteomes" id="UP000538666"/>
    </source>
</evidence>
<comment type="caution">
    <text evidence="1">The sequence shown here is derived from an EMBL/GenBank/DDBJ whole genome shotgun (WGS) entry which is preliminary data.</text>
</comment>
<proteinExistence type="predicted"/>
<dbReference type="RefSeq" id="WP_050060167.1">
    <property type="nucleotide sequence ID" value="NZ_JACHEK010000013.1"/>
</dbReference>
<sequence length="158" mass="17965">MVLAIWTRCQLVAGDVVAQAFLWGNLDAQPTPQSPATMLRDAVNIQAARAVLTEMVRKEFLLNVADNLEEVEAMLKEWIKQTKTPSGTLYKVGINQDRLWLQLLHAGFSLGQQSKWDCDEEWPLWEELISAVPEIAISRVAPNIETGRPFRYLRRSCK</sequence>
<dbReference type="EMBL" id="JACHEK010000013">
    <property type="protein sequence ID" value="MBB6147185.1"/>
    <property type="molecule type" value="Genomic_DNA"/>
</dbReference>
<organism evidence="1 2">
    <name type="scientific">Silvibacterium bohemicum</name>
    <dbReference type="NCBI Taxonomy" id="1577686"/>
    <lineage>
        <taxon>Bacteria</taxon>
        <taxon>Pseudomonadati</taxon>
        <taxon>Acidobacteriota</taxon>
        <taxon>Terriglobia</taxon>
        <taxon>Terriglobales</taxon>
        <taxon>Acidobacteriaceae</taxon>
        <taxon>Silvibacterium</taxon>
    </lineage>
</organism>
<name>A0A841K2F1_9BACT</name>
<protein>
    <submittedName>
        <fullName evidence="1">Uncharacterized protein</fullName>
    </submittedName>
</protein>
<evidence type="ECO:0000313" key="1">
    <source>
        <dbReference type="EMBL" id="MBB6147185.1"/>
    </source>
</evidence>
<reference evidence="1 2" key="1">
    <citation type="submission" date="2020-08" db="EMBL/GenBank/DDBJ databases">
        <title>Genomic Encyclopedia of Type Strains, Phase IV (KMG-IV): sequencing the most valuable type-strain genomes for metagenomic binning, comparative biology and taxonomic classification.</title>
        <authorList>
            <person name="Goeker M."/>
        </authorList>
    </citation>
    <scope>NUCLEOTIDE SEQUENCE [LARGE SCALE GENOMIC DNA]</scope>
    <source>
        <strain evidence="1 2">DSM 103733</strain>
    </source>
</reference>
<gene>
    <name evidence="1" type="ORF">HNQ77_005179</name>
</gene>